<gene>
    <name evidence="2" type="ORF">AVDCRST_MAG89-1676</name>
</gene>
<dbReference type="AlphaFoldDB" id="A0A6J4L5F4"/>
<evidence type="ECO:0000313" key="2">
    <source>
        <dbReference type="EMBL" id="CAA9321832.1"/>
    </source>
</evidence>
<name>A0A6J4L5F4_9BACT</name>
<feature type="chain" id="PRO_5026849247" evidence="1">
    <location>
        <begin position="17"/>
        <end position="599"/>
    </location>
</feature>
<keyword evidence="1" id="KW-0732">Signal</keyword>
<dbReference type="EMBL" id="CADCTV010000357">
    <property type="protein sequence ID" value="CAA9321832.1"/>
    <property type="molecule type" value="Genomic_DNA"/>
</dbReference>
<reference evidence="2" key="1">
    <citation type="submission" date="2020-02" db="EMBL/GenBank/DDBJ databases">
        <authorList>
            <person name="Meier V. D."/>
        </authorList>
    </citation>
    <scope>NUCLEOTIDE SEQUENCE</scope>
    <source>
        <strain evidence="2">AVDCRST_MAG89</strain>
    </source>
</reference>
<sequence length="599" mass="62513">MRAPLFSLFLVLAAAACTDEAPTAVPREPEGGGPIPLGVYEFTVTGIGDEAGTATASAVHVPMPMPGVSGVNASLSQVSGTVNMEEVSVNSVTEGARPRGQRYLSVNYRVRNATGTPLNNVTFIPVTNANTVAGTPFLQMRRFDGTPADTMVARRTVPSGVVSIVDGQMQSPLTDVLQVFEESEVAAIPLPAGITGIFPYGFVVRSRLSTADRLLPATADVNQLDGLLTFSFRIPLQPNDPGTTNGATKDAFSFTFRMLAVQDTEVRLTESMEEGQDTAAVRRLRDRATAMGATTVTVVNGSPATDPFVTDYPGQRQICSVRTAGPAGAPTTRITTQGDFVKLVVLRPGEAVDLCGANFLTGTPARPATNVPFALTIAAVDRYGHVIPVAGDSVLLSSVSGPPVELGVKTAMVAGQATINVRYLDYGASLLRATARRIRGVGPTIPVFGVTKSWSTGAATTNWLTNPNWALGGFAMSQDTVVVPGDAASYPVMTQNHTVSGLAMTAGSSVQPTLNLSFYDLTVAGKVDLGTTGTFQGTGRLILAGVASTVGGGVSNFDVRNLRVTGTYTTASNITVTGGRLVVQGGRLRNAGYRVRVRP</sequence>
<feature type="signal peptide" evidence="1">
    <location>
        <begin position="1"/>
        <end position="16"/>
    </location>
</feature>
<dbReference type="PROSITE" id="PS51257">
    <property type="entry name" value="PROKAR_LIPOPROTEIN"/>
    <property type="match status" value="1"/>
</dbReference>
<proteinExistence type="predicted"/>
<protein>
    <submittedName>
        <fullName evidence="2">Uncharacterized protein</fullName>
    </submittedName>
</protein>
<organism evidence="2">
    <name type="scientific">uncultured Gemmatimonadota bacterium</name>
    <dbReference type="NCBI Taxonomy" id="203437"/>
    <lineage>
        <taxon>Bacteria</taxon>
        <taxon>Pseudomonadati</taxon>
        <taxon>Gemmatimonadota</taxon>
        <taxon>environmental samples</taxon>
    </lineage>
</organism>
<accession>A0A6J4L5F4</accession>
<evidence type="ECO:0000256" key="1">
    <source>
        <dbReference type="SAM" id="SignalP"/>
    </source>
</evidence>